<evidence type="ECO:0000313" key="3">
    <source>
        <dbReference type="Proteomes" id="UP000027138"/>
    </source>
</evidence>
<dbReference type="EMBL" id="KK914270">
    <property type="protein sequence ID" value="KDP43371.1"/>
    <property type="molecule type" value="Genomic_DNA"/>
</dbReference>
<evidence type="ECO:0000313" key="2">
    <source>
        <dbReference type="EMBL" id="KDP43371.1"/>
    </source>
</evidence>
<dbReference type="AlphaFoldDB" id="A0A067L4I1"/>
<keyword evidence="3" id="KW-1185">Reference proteome</keyword>
<accession>A0A067L4I1</accession>
<organism evidence="2 3">
    <name type="scientific">Jatropha curcas</name>
    <name type="common">Barbados nut</name>
    <dbReference type="NCBI Taxonomy" id="180498"/>
    <lineage>
        <taxon>Eukaryota</taxon>
        <taxon>Viridiplantae</taxon>
        <taxon>Streptophyta</taxon>
        <taxon>Embryophyta</taxon>
        <taxon>Tracheophyta</taxon>
        <taxon>Spermatophyta</taxon>
        <taxon>Magnoliopsida</taxon>
        <taxon>eudicotyledons</taxon>
        <taxon>Gunneridae</taxon>
        <taxon>Pentapetalae</taxon>
        <taxon>rosids</taxon>
        <taxon>fabids</taxon>
        <taxon>Malpighiales</taxon>
        <taxon>Euphorbiaceae</taxon>
        <taxon>Crotonoideae</taxon>
        <taxon>Jatropheae</taxon>
        <taxon>Jatropha</taxon>
    </lineage>
</organism>
<reference evidence="2 3" key="1">
    <citation type="journal article" date="2014" name="PLoS ONE">
        <title>Global Analysis of Gene Expression Profiles in Physic Nut (Jatropha curcas L.) Seedlings Exposed to Salt Stress.</title>
        <authorList>
            <person name="Zhang L."/>
            <person name="Zhang C."/>
            <person name="Wu P."/>
            <person name="Chen Y."/>
            <person name="Li M."/>
            <person name="Jiang H."/>
            <person name="Wu G."/>
        </authorList>
    </citation>
    <scope>NUCLEOTIDE SEQUENCE [LARGE SCALE GENOMIC DNA]</scope>
    <source>
        <strain evidence="3">cv. GZQX0401</strain>
        <tissue evidence="2">Young leaves</tissue>
    </source>
</reference>
<sequence>MVLQMEDMGCIGGIVLVETIRSLDRAALGFDDWTVSPIILQVSFRHTRVYLLGLTHCTWYCTSCVLRQMGIDQTVPIMDDISADSTITPGVTRTVLRAWVRDHHMVTPLPNPASVQTSPQYRTWFIAAVWVQADADDEVGIGEEIVLAPRTGEVGQSLTARDESEDVAPRSDGTPILL</sequence>
<proteinExistence type="predicted"/>
<evidence type="ECO:0000256" key="1">
    <source>
        <dbReference type="SAM" id="MobiDB-lite"/>
    </source>
</evidence>
<feature type="region of interest" description="Disordered" evidence="1">
    <location>
        <begin position="154"/>
        <end position="178"/>
    </location>
</feature>
<dbReference type="Proteomes" id="UP000027138">
    <property type="component" value="Unassembled WGS sequence"/>
</dbReference>
<protein>
    <submittedName>
        <fullName evidence="2">Uncharacterized protein</fullName>
    </submittedName>
</protein>
<name>A0A067L4I1_JATCU</name>
<gene>
    <name evidence="2" type="ORF">JCGZ_26471</name>
</gene>